<feature type="compositionally biased region" description="Basic and acidic residues" evidence="1">
    <location>
        <begin position="22"/>
        <end position="35"/>
    </location>
</feature>
<keyword evidence="4" id="KW-1185">Reference proteome</keyword>
<dbReference type="AlphaFoldDB" id="A0A8J6BUH1"/>
<evidence type="ECO:0000256" key="1">
    <source>
        <dbReference type="SAM" id="MobiDB-lite"/>
    </source>
</evidence>
<dbReference type="Pfam" id="PF26300">
    <property type="entry name" value="PEPCK_PPi_lobe_2"/>
    <property type="match status" value="1"/>
</dbReference>
<gene>
    <name evidence="3" type="ORF">J8273_7699</name>
</gene>
<accession>A0A8J6BUH1</accession>
<dbReference type="EMBL" id="JAHDYR010000064">
    <property type="protein sequence ID" value="KAG9390351.1"/>
    <property type="molecule type" value="Genomic_DNA"/>
</dbReference>
<feature type="domain" description="PPi-type phosphoenolpyruvate carboxykinase lobe 2" evidence="2">
    <location>
        <begin position="578"/>
        <end position="685"/>
    </location>
</feature>
<dbReference type="InterPro" id="IPR058710">
    <property type="entry name" value="PEPCK_lobe_2"/>
</dbReference>
<dbReference type="Proteomes" id="UP000717585">
    <property type="component" value="Unassembled WGS sequence"/>
</dbReference>
<proteinExistence type="predicted"/>
<protein>
    <recommendedName>
        <fullName evidence="2">PPi-type phosphoenolpyruvate carboxykinase lobe 2 domain-containing protein</fullName>
    </recommendedName>
</protein>
<dbReference type="OrthoDB" id="10248819at2759"/>
<comment type="caution">
    <text evidence="3">The sequence shown here is derived from an EMBL/GenBank/DDBJ whole genome shotgun (WGS) entry which is preliminary data.</text>
</comment>
<evidence type="ECO:0000259" key="2">
    <source>
        <dbReference type="Pfam" id="PF26300"/>
    </source>
</evidence>
<feature type="region of interest" description="Disordered" evidence="1">
    <location>
        <begin position="1"/>
        <end position="35"/>
    </location>
</feature>
<evidence type="ECO:0000313" key="4">
    <source>
        <dbReference type="Proteomes" id="UP000717585"/>
    </source>
</evidence>
<organism evidence="3 4">
    <name type="scientific">Carpediemonas membranifera</name>
    <dbReference type="NCBI Taxonomy" id="201153"/>
    <lineage>
        <taxon>Eukaryota</taxon>
        <taxon>Metamonada</taxon>
        <taxon>Carpediemonas-like organisms</taxon>
        <taxon>Carpediemonas</taxon>
    </lineage>
</organism>
<reference evidence="3" key="1">
    <citation type="submission" date="2021-05" db="EMBL/GenBank/DDBJ databases">
        <title>A free-living protist that lacks canonical eukaryotic 1 DNA replication and segregation systems.</title>
        <authorList>
            <person name="Salas-Leiva D.E."/>
            <person name="Tromer E.C."/>
            <person name="Curtis B.A."/>
            <person name="Jerlstrom-Hultqvist J."/>
            <person name="Kolisko M."/>
            <person name="Yi Z."/>
            <person name="Salas-Leiva J.S."/>
            <person name="Gallot-Lavallee L."/>
            <person name="Kops G.J.P.L."/>
            <person name="Archibald J.M."/>
            <person name="Simpson A.G.B."/>
            <person name="Roger A.J."/>
        </authorList>
    </citation>
    <scope>NUCLEOTIDE SEQUENCE</scope>
    <source>
        <strain evidence="3">BICM</strain>
    </source>
</reference>
<name>A0A8J6BUH1_9EUKA</name>
<evidence type="ECO:0000313" key="3">
    <source>
        <dbReference type="EMBL" id="KAG9390351.1"/>
    </source>
</evidence>
<sequence>MPIRHRESSLDLLPDVNAPDSNQEHSPHPFLDLEGKPQKLADSSFHFTSTKELDRARYLAQYTPEEAEQRLRDQRDIKTLIDVKLSSAGLPPVSDAEGFMNVAQMVLDHYKARSSDMRDHLCPADRRIQTFMDKYVADTKPCGPVDLPDRTFVCDRAGIAREICIPIDRDEYKNENISSYRVKQGVLHNPFNDRRTTKGVFHISEGGYPIPDDKIAVPKQTFANLLHYALNPTSKDILELPYSSTKPRDQRAHCWVSALLRPVVQPGVHNYESEKSMEVRFFAPASLAANVDFVESIFGNAGDPFLPENDAGLDIEHWTGTTGCIILCPHLRKVTKKQAGLPHKSEATERQLRDGMFWSEEDSGMGLFYHNGGAFKLCARTADGVMVTLIADNYFGYSKKEVKTMLSFSANFFGLSEEEHAGGAICAATYNWGLEFAADTRVENAETKFIDQLQTYGDLMNFDEELGCAFDRNFSEIIYVPETTHISITRKSVEWKHPKTGANISTKLLYGKNYILPCGYMVTLEIQRQNATSKKQWALIGRKADGITCHKPSTVSGGGKSEISKSFDDNTFAKPVFVGDFAETIRRVDEVLKKDYGFRFKHIEYKADTRPILSPNRSLGSVIKLLTPDHGEYTEEYNTWVEQLPADIKSFVFIVKTYYQPEWKDDWASHFGVDLINGVRGHELLFDGHTISSNHARIGLYSDSMWRAFKLRQDFHASRKIQLEDDITASTVVPTDVVKYCGSPAACAAGSVKLVTNCEYRFFQRPDDAVIRGHDKHAEEDLSRMDGQLFCSNYEPLTIDQAVEVFEDSTDLYNYTQPVVDLVETMVSKNPGARTWICSDRPRIVNGAPSKNVRYLETRESLSNRLPRYVAEVCARLYRRVPMECPVHFPVTCVLPGRRLNQVDHARGIPGLAVYSPLHYQELPELFMDFATCLTGASPSTTGFGMEGALTKGPFNCLQATADLNNALVSLLLTQHGVFSSAAGYIGPKLRVDHDFSLMMPELFCRMTEEEREPGYLLEHGFLEKLEDFEYNGKEVLASRLGFRVTRKFITHFFGRIFDTPDALFDDEHLKPEMQGLDDYVNGIEAIVNAQRVTAERYFRDGAIENACPPLRAVLECAAHGHYEGKPITHPDIRAMFTREALVKSEWYQQRLKTKRDRDINRAAKFIGYMTELSSRTRVADSLRRRVNLDDRMARAHQMLDEFRDPAYLEHLFGTIGADPITK</sequence>